<accession>A0AAU8JEH4</accession>
<feature type="transmembrane region" description="Helical" evidence="1">
    <location>
        <begin position="268"/>
        <end position="289"/>
    </location>
</feature>
<name>A0AAU8JEH4_9CYAN</name>
<dbReference type="PANTHER" id="PTHR35337:SF1">
    <property type="entry name" value="SLR1478 PROTEIN"/>
    <property type="match status" value="1"/>
</dbReference>
<keyword evidence="1" id="KW-0812">Transmembrane</keyword>
<sequence length="316" mass="35582">MNIRRWIARRETNWKQLETLLRKAEKKGMSRLNADEVRQMASLYRSLSGDLARAKTYNVGNAVIQELQQLTSRSYNQIYQGSRRQEWQKAWEFCLWGFPQLVQQTFPYIAIATGLFLLGVLVAWWYAWQDPMFLSLMVPESLIEKVRDRGELWMGSIVGWEPLASTSIMQNNLQVAFSAIGGGITAGLVTVYILVFNGLHIGAIATLVGQNNLAYPFWAFVFPHGALELPAIFFAGGAGLLIARGLLFPGKYQRAAALRFYGSQAIQLLFGIVPMLITAGIIEGFLSPNPAIPDILKYIIGLGIFGVFFMYCRRKR</sequence>
<feature type="transmembrane region" description="Helical" evidence="1">
    <location>
        <begin position="295"/>
        <end position="312"/>
    </location>
</feature>
<feature type="transmembrane region" description="Helical" evidence="1">
    <location>
        <begin position="202"/>
        <end position="221"/>
    </location>
</feature>
<dbReference type="Pfam" id="PF01944">
    <property type="entry name" value="SpoIIM"/>
    <property type="match status" value="1"/>
</dbReference>
<feature type="transmembrane region" description="Helical" evidence="1">
    <location>
        <begin position="106"/>
        <end position="127"/>
    </location>
</feature>
<gene>
    <name evidence="2" type="ORF">ABWT76_005272</name>
</gene>
<dbReference type="InterPro" id="IPR002798">
    <property type="entry name" value="SpoIIM-like"/>
</dbReference>
<dbReference type="EMBL" id="CP159837">
    <property type="protein sequence ID" value="XCM36509.1"/>
    <property type="molecule type" value="Genomic_DNA"/>
</dbReference>
<dbReference type="RefSeq" id="WP_054467381.1">
    <property type="nucleotide sequence ID" value="NZ_CP159837.1"/>
</dbReference>
<evidence type="ECO:0000256" key="1">
    <source>
        <dbReference type="SAM" id="Phobius"/>
    </source>
</evidence>
<reference evidence="2" key="1">
    <citation type="submission" date="2024-07" db="EMBL/GenBank/DDBJ databases">
        <authorList>
            <person name="Kim Y.J."/>
            <person name="Jeong J.Y."/>
        </authorList>
    </citation>
    <scope>NUCLEOTIDE SEQUENCE</scope>
    <source>
        <strain evidence="2">GIHE-MW2</strain>
    </source>
</reference>
<keyword evidence="1" id="KW-1133">Transmembrane helix</keyword>
<dbReference type="AlphaFoldDB" id="A0AAU8JEH4"/>
<evidence type="ECO:0000313" key="2">
    <source>
        <dbReference type="EMBL" id="XCM36509.1"/>
    </source>
</evidence>
<keyword evidence="1" id="KW-0472">Membrane</keyword>
<feature type="transmembrane region" description="Helical" evidence="1">
    <location>
        <begin position="175"/>
        <end position="195"/>
    </location>
</feature>
<protein>
    <submittedName>
        <fullName evidence="2">Stage II sporulation protein M</fullName>
    </submittedName>
</protein>
<dbReference type="PANTHER" id="PTHR35337">
    <property type="entry name" value="SLR1478 PROTEIN"/>
    <property type="match status" value="1"/>
</dbReference>
<feature type="transmembrane region" description="Helical" evidence="1">
    <location>
        <begin position="227"/>
        <end position="247"/>
    </location>
</feature>
<organism evidence="2">
    <name type="scientific">Planktothricoides raciborskii GIHE-MW2</name>
    <dbReference type="NCBI Taxonomy" id="2792601"/>
    <lineage>
        <taxon>Bacteria</taxon>
        <taxon>Bacillati</taxon>
        <taxon>Cyanobacteriota</taxon>
        <taxon>Cyanophyceae</taxon>
        <taxon>Oscillatoriophycideae</taxon>
        <taxon>Oscillatoriales</taxon>
        <taxon>Oscillatoriaceae</taxon>
        <taxon>Planktothricoides</taxon>
    </lineage>
</organism>
<proteinExistence type="predicted"/>